<protein>
    <submittedName>
        <fullName evidence="1">Uncharacterized protein</fullName>
    </submittedName>
</protein>
<keyword evidence="2" id="KW-1185">Reference proteome</keyword>
<sequence length="33" mass="3737">RSTWEMCYADVDEEATSYWAVLDVLAGVDLSQL</sequence>
<name>A0A392TK34_9FABA</name>
<feature type="non-terminal residue" evidence="1">
    <location>
        <position position="1"/>
    </location>
</feature>
<evidence type="ECO:0000313" key="2">
    <source>
        <dbReference type="Proteomes" id="UP000265520"/>
    </source>
</evidence>
<organism evidence="1 2">
    <name type="scientific">Trifolium medium</name>
    <dbReference type="NCBI Taxonomy" id="97028"/>
    <lineage>
        <taxon>Eukaryota</taxon>
        <taxon>Viridiplantae</taxon>
        <taxon>Streptophyta</taxon>
        <taxon>Embryophyta</taxon>
        <taxon>Tracheophyta</taxon>
        <taxon>Spermatophyta</taxon>
        <taxon>Magnoliopsida</taxon>
        <taxon>eudicotyledons</taxon>
        <taxon>Gunneridae</taxon>
        <taxon>Pentapetalae</taxon>
        <taxon>rosids</taxon>
        <taxon>fabids</taxon>
        <taxon>Fabales</taxon>
        <taxon>Fabaceae</taxon>
        <taxon>Papilionoideae</taxon>
        <taxon>50 kb inversion clade</taxon>
        <taxon>NPAAA clade</taxon>
        <taxon>Hologalegina</taxon>
        <taxon>IRL clade</taxon>
        <taxon>Trifolieae</taxon>
        <taxon>Trifolium</taxon>
    </lineage>
</organism>
<dbReference type="AlphaFoldDB" id="A0A392TK34"/>
<comment type="caution">
    <text evidence="1">The sequence shown here is derived from an EMBL/GenBank/DDBJ whole genome shotgun (WGS) entry which is preliminary data.</text>
</comment>
<dbReference type="Proteomes" id="UP000265520">
    <property type="component" value="Unassembled WGS sequence"/>
</dbReference>
<proteinExistence type="predicted"/>
<reference evidence="1 2" key="1">
    <citation type="journal article" date="2018" name="Front. Plant Sci.">
        <title>Red Clover (Trifolium pratense) and Zigzag Clover (T. medium) - A Picture of Genomic Similarities and Differences.</title>
        <authorList>
            <person name="Dluhosova J."/>
            <person name="Istvanek J."/>
            <person name="Nedelnik J."/>
            <person name="Repkova J."/>
        </authorList>
    </citation>
    <scope>NUCLEOTIDE SEQUENCE [LARGE SCALE GENOMIC DNA]</scope>
    <source>
        <strain evidence="2">cv. 10/8</strain>
        <tissue evidence="1">Leaf</tissue>
    </source>
</reference>
<dbReference type="EMBL" id="LXQA010597865">
    <property type="protein sequence ID" value="MCI61332.1"/>
    <property type="molecule type" value="Genomic_DNA"/>
</dbReference>
<evidence type="ECO:0000313" key="1">
    <source>
        <dbReference type="EMBL" id="MCI61332.1"/>
    </source>
</evidence>
<accession>A0A392TK34</accession>